<comment type="caution">
    <text evidence="2">The sequence shown here is derived from an EMBL/GenBank/DDBJ whole genome shotgun (WGS) entry which is preliminary data.</text>
</comment>
<name>A0AAW1X735_RUBAR</name>
<keyword evidence="3" id="KW-1185">Reference proteome</keyword>
<evidence type="ECO:0000313" key="2">
    <source>
        <dbReference type="EMBL" id="KAK9931828.1"/>
    </source>
</evidence>
<dbReference type="Proteomes" id="UP001457282">
    <property type="component" value="Unassembled WGS sequence"/>
</dbReference>
<organism evidence="2 3">
    <name type="scientific">Rubus argutus</name>
    <name type="common">Southern blackberry</name>
    <dbReference type="NCBI Taxonomy" id="59490"/>
    <lineage>
        <taxon>Eukaryota</taxon>
        <taxon>Viridiplantae</taxon>
        <taxon>Streptophyta</taxon>
        <taxon>Embryophyta</taxon>
        <taxon>Tracheophyta</taxon>
        <taxon>Spermatophyta</taxon>
        <taxon>Magnoliopsida</taxon>
        <taxon>eudicotyledons</taxon>
        <taxon>Gunneridae</taxon>
        <taxon>Pentapetalae</taxon>
        <taxon>rosids</taxon>
        <taxon>fabids</taxon>
        <taxon>Rosales</taxon>
        <taxon>Rosaceae</taxon>
        <taxon>Rosoideae</taxon>
        <taxon>Rosoideae incertae sedis</taxon>
        <taxon>Rubus</taxon>
    </lineage>
</organism>
<evidence type="ECO:0000313" key="3">
    <source>
        <dbReference type="Proteomes" id="UP001457282"/>
    </source>
</evidence>
<sequence>MAAFTQPRDSIHNPISKPPPQFAASLPKATPQLKLPITDAKTTNLKVSPKSKTPHRSPARAHCPAKPCSAHLKSDAAAIDLEPSSSPPMTKPICRLSPSTPIDQPNHSTSDQNKSTTSSCRNTLASTFSCPAFP</sequence>
<feature type="region of interest" description="Disordered" evidence="1">
    <location>
        <begin position="1"/>
        <end position="134"/>
    </location>
</feature>
<proteinExistence type="predicted"/>
<accession>A0AAW1X735</accession>
<reference evidence="2 3" key="1">
    <citation type="journal article" date="2023" name="G3 (Bethesda)">
        <title>A chromosome-length genome assembly and annotation of blackberry (Rubus argutus, cv. 'Hillquist').</title>
        <authorList>
            <person name="Bruna T."/>
            <person name="Aryal R."/>
            <person name="Dudchenko O."/>
            <person name="Sargent D.J."/>
            <person name="Mead D."/>
            <person name="Buti M."/>
            <person name="Cavallini A."/>
            <person name="Hytonen T."/>
            <person name="Andres J."/>
            <person name="Pham M."/>
            <person name="Weisz D."/>
            <person name="Mascagni F."/>
            <person name="Usai G."/>
            <person name="Natali L."/>
            <person name="Bassil N."/>
            <person name="Fernandez G.E."/>
            <person name="Lomsadze A."/>
            <person name="Armour M."/>
            <person name="Olukolu B."/>
            <person name="Poorten T."/>
            <person name="Britton C."/>
            <person name="Davik J."/>
            <person name="Ashrafi H."/>
            <person name="Aiden E.L."/>
            <person name="Borodovsky M."/>
            <person name="Worthington M."/>
        </authorList>
    </citation>
    <scope>NUCLEOTIDE SEQUENCE [LARGE SCALE GENOMIC DNA]</scope>
    <source>
        <strain evidence="2">PI 553951</strain>
    </source>
</reference>
<evidence type="ECO:0000256" key="1">
    <source>
        <dbReference type="SAM" id="MobiDB-lite"/>
    </source>
</evidence>
<dbReference type="AlphaFoldDB" id="A0AAW1X735"/>
<dbReference type="EMBL" id="JBEDUW010000004">
    <property type="protein sequence ID" value="KAK9931828.1"/>
    <property type="molecule type" value="Genomic_DNA"/>
</dbReference>
<protein>
    <submittedName>
        <fullName evidence="2">Uncharacterized protein</fullName>
    </submittedName>
</protein>
<gene>
    <name evidence="2" type="ORF">M0R45_019088</name>
</gene>
<feature type="compositionally biased region" description="Polar residues" evidence="1">
    <location>
        <begin position="97"/>
        <end position="134"/>
    </location>
</feature>